<gene>
    <name evidence="6" type="ORF">HZY62_02310</name>
    <name evidence="7" type="ORF">LX92_01336</name>
</gene>
<dbReference type="InterPro" id="IPR011006">
    <property type="entry name" value="CheY-like_superfamily"/>
</dbReference>
<dbReference type="SUPFAM" id="SSF46894">
    <property type="entry name" value="C-terminal effector domain of the bipartite response regulators"/>
    <property type="match status" value="1"/>
</dbReference>
<dbReference type="PROSITE" id="PS00622">
    <property type="entry name" value="HTH_LUXR_1"/>
    <property type="match status" value="1"/>
</dbReference>
<dbReference type="PANTHER" id="PTHR43214:SF43">
    <property type="entry name" value="TWO-COMPONENT RESPONSE REGULATOR"/>
    <property type="match status" value="1"/>
</dbReference>
<feature type="domain" description="HTH luxR-type" evidence="4">
    <location>
        <begin position="139"/>
        <end position="204"/>
    </location>
</feature>
<evidence type="ECO:0000256" key="2">
    <source>
        <dbReference type="ARBA" id="ARBA00023125"/>
    </source>
</evidence>
<dbReference type="Proteomes" id="UP000245667">
    <property type="component" value="Unassembled WGS sequence"/>
</dbReference>
<dbReference type="InterPro" id="IPR001789">
    <property type="entry name" value="Sig_transdc_resp-reg_receiver"/>
</dbReference>
<evidence type="ECO:0000259" key="5">
    <source>
        <dbReference type="PROSITE" id="PS50110"/>
    </source>
</evidence>
<evidence type="ECO:0000256" key="3">
    <source>
        <dbReference type="PROSITE-ProRule" id="PRU00169"/>
    </source>
</evidence>
<dbReference type="RefSeq" id="WP_109649491.1">
    <property type="nucleotide sequence ID" value="NZ_JACWLN010000001.1"/>
</dbReference>
<dbReference type="SUPFAM" id="SSF52172">
    <property type="entry name" value="CheY-like"/>
    <property type="match status" value="1"/>
</dbReference>
<dbReference type="Gene3D" id="3.40.50.2300">
    <property type="match status" value="1"/>
</dbReference>
<protein>
    <submittedName>
        <fullName evidence="7">LuxR family two component transcriptional regulator</fullName>
    </submittedName>
    <submittedName>
        <fullName evidence="6">Response regulator transcription factor</fullName>
    </submittedName>
</protein>
<evidence type="ECO:0000259" key="4">
    <source>
        <dbReference type="PROSITE" id="PS50043"/>
    </source>
</evidence>
<comment type="caution">
    <text evidence="7">The sequence shown here is derived from an EMBL/GenBank/DDBJ whole genome shotgun (WGS) entry which is preliminary data.</text>
</comment>
<dbReference type="CDD" id="cd06170">
    <property type="entry name" value="LuxR_C_like"/>
    <property type="match status" value="1"/>
</dbReference>
<keyword evidence="2" id="KW-0238">DNA-binding</keyword>
<name>A0A316E2R2_9FLAO</name>
<keyword evidence="1 3" id="KW-0597">Phosphoprotein</keyword>
<evidence type="ECO:0000313" key="9">
    <source>
        <dbReference type="Proteomes" id="UP000651837"/>
    </source>
</evidence>
<dbReference type="AlphaFoldDB" id="A0A316E2R2"/>
<dbReference type="Pfam" id="PF00196">
    <property type="entry name" value="GerE"/>
    <property type="match status" value="1"/>
</dbReference>
<dbReference type="PROSITE" id="PS50110">
    <property type="entry name" value="RESPONSE_REGULATORY"/>
    <property type="match status" value="1"/>
</dbReference>
<dbReference type="SMART" id="SM00448">
    <property type="entry name" value="REC"/>
    <property type="match status" value="1"/>
</dbReference>
<sequence>MINLLIADDHRMFREGLISLLKEEKDIHIMGEASTGKEILELLDDRLPDILLLDIEMPDMDGFEVLRTLKKRGFNIKVLALTMHKTAEFIKNIIKAGADGYLQKDTGKETLIQAIAQLHEKGSYYTPEVATLMLDDLRGLNQNSNISPREKEVVQLIVAGNTTKEIAEKLFLSKHTIESHRQNILSKLHLKNSAELVRYAIQKGWA</sequence>
<dbReference type="PANTHER" id="PTHR43214">
    <property type="entry name" value="TWO-COMPONENT RESPONSE REGULATOR"/>
    <property type="match status" value="1"/>
</dbReference>
<accession>A0A316E2R2</accession>
<dbReference type="Pfam" id="PF00072">
    <property type="entry name" value="Response_reg"/>
    <property type="match status" value="1"/>
</dbReference>
<evidence type="ECO:0000313" key="7">
    <source>
        <dbReference type="EMBL" id="PWK24967.1"/>
    </source>
</evidence>
<evidence type="ECO:0000313" key="8">
    <source>
        <dbReference type="Proteomes" id="UP000245667"/>
    </source>
</evidence>
<reference evidence="7 8" key="1">
    <citation type="submission" date="2018-05" db="EMBL/GenBank/DDBJ databases">
        <title>Genomic Encyclopedia of Archaeal and Bacterial Type Strains, Phase II (KMG-II): from individual species to whole genera.</title>
        <authorList>
            <person name="Goeker M."/>
        </authorList>
    </citation>
    <scope>NUCLEOTIDE SEQUENCE [LARGE SCALE GENOMIC DNA]</scope>
    <source>
        <strain evidence="7 8">DSM 23514</strain>
    </source>
</reference>
<dbReference type="InterPro" id="IPR000792">
    <property type="entry name" value="Tscrpt_reg_LuxR_C"/>
</dbReference>
<dbReference type="PRINTS" id="PR00038">
    <property type="entry name" value="HTHLUXR"/>
</dbReference>
<dbReference type="GO" id="GO:0006355">
    <property type="term" value="P:regulation of DNA-templated transcription"/>
    <property type="evidence" value="ECO:0007669"/>
    <property type="project" value="InterPro"/>
</dbReference>
<proteinExistence type="predicted"/>
<evidence type="ECO:0000256" key="1">
    <source>
        <dbReference type="ARBA" id="ARBA00022553"/>
    </source>
</evidence>
<keyword evidence="9" id="KW-1185">Reference proteome</keyword>
<feature type="modified residue" description="4-aspartylphosphate" evidence="3">
    <location>
        <position position="54"/>
    </location>
</feature>
<dbReference type="CDD" id="cd17535">
    <property type="entry name" value="REC_NarL-like"/>
    <property type="match status" value="1"/>
</dbReference>
<dbReference type="InterPro" id="IPR016032">
    <property type="entry name" value="Sig_transdc_resp-reg_C-effctor"/>
</dbReference>
<organism evidence="7 8">
    <name type="scientific">Maribacter polysiphoniae</name>
    <dbReference type="NCBI Taxonomy" id="429344"/>
    <lineage>
        <taxon>Bacteria</taxon>
        <taxon>Pseudomonadati</taxon>
        <taxon>Bacteroidota</taxon>
        <taxon>Flavobacteriia</taxon>
        <taxon>Flavobacteriales</taxon>
        <taxon>Flavobacteriaceae</taxon>
        <taxon>Maribacter</taxon>
    </lineage>
</organism>
<feature type="domain" description="Response regulatory" evidence="5">
    <location>
        <begin position="3"/>
        <end position="119"/>
    </location>
</feature>
<dbReference type="EMBL" id="JACWLN010000001">
    <property type="protein sequence ID" value="MBD1259405.1"/>
    <property type="molecule type" value="Genomic_DNA"/>
</dbReference>
<dbReference type="EMBL" id="QGGQ01000002">
    <property type="protein sequence ID" value="PWK24967.1"/>
    <property type="molecule type" value="Genomic_DNA"/>
</dbReference>
<reference evidence="6 9" key="2">
    <citation type="submission" date="2020-07" db="EMBL/GenBank/DDBJ databases">
        <title>The draft genome sequence of Maribacter polysiphoniae KCTC 22021.</title>
        <authorList>
            <person name="Mu L."/>
        </authorList>
    </citation>
    <scope>NUCLEOTIDE SEQUENCE [LARGE SCALE GENOMIC DNA]</scope>
    <source>
        <strain evidence="6 9">KCTC 22021</strain>
    </source>
</reference>
<dbReference type="GO" id="GO:0003677">
    <property type="term" value="F:DNA binding"/>
    <property type="evidence" value="ECO:0007669"/>
    <property type="project" value="UniProtKB-KW"/>
</dbReference>
<dbReference type="OrthoDB" id="9795108at2"/>
<dbReference type="SMART" id="SM00421">
    <property type="entry name" value="HTH_LUXR"/>
    <property type="match status" value="1"/>
</dbReference>
<evidence type="ECO:0000313" key="6">
    <source>
        <dbReference type="EMBL" id="MBD1259405.1"/>
    </source>
</evidence>
<dbReference type="InterPro" id="IPR039420">
    <property type="entry name" value="WalR-like"/>
</dbReference>
<dbReference type="Proteomes" id="UP000651837">
    <property type="component" value="Unassembled WGS sequence"/>
</dbReference>
<dbReference type="PROSITE" id="PS50043">
    <property type="entry name" value="HTH_LUXR_2"/>
    <property type="match status" value="1"/>
</dbReference>
<dbReference type="InterPro" id="IPR058245">
    <property type="entry name" value="NreC/VraR/RcsB-like_REC"/>
</dbReference>
<dbReference type="GO" id="GO:0000160">
    <property type="term" value="P:phosphorelay signal transduction system"/>
    <property type="evidence" value="ECO:0007669"/>
    <property type="project" value="InterPro"/>
</dbReference>